<sequence length="72" mass="7800">MDLAIRIAIATTILIIIASLGSSLFYLIKDRGQTNRTLNALKVRIVLSVTLFLLILLGFFTGVITPNGSPLN</sequence>
<comment type="caution">
    <text evidence="2">The sequence shown here is derived from an EMBL/GenBank/DDBJ whole genome shotgun (WGS) entry which is preliminary data.</text>
</comment>
<evidence type="ECO:0000256" key="1">
    <source>
        <dbReference type="SAM" id="Phobius"/>
    </source>
</evidence>
<accession>A0A6N7QNE6</accession>
<dbReference type="Pfam" id="PF11137">
    <property type="entry name" value="DUF2909"/>
    <property type="match status" value="1"/>
</dbReference>
<organism evidence="2 3">
    <name type="scientific">Spiribacter salilacus</name>
    <dbReference type="NCBI Taxonomy" id="2664894"/>
    <lineage>
        <taxon>Bacteria</taxon>
        <taxon>Pseudomonadati</taxon>
        <taxon>Pseudomonadota</taxon>
        <taxon>Gammaproteobacteria</taxon>
        <taxon>Chromatiales</taxon>
        <taxon>Ectothiorhodospiraceae</taxon>
        <taxon>Spiribacter</taxon>
    </lineage>
</organism>
<keyword evidence="1" id="KW-0472">Membrane</keyword>
<dbReference type="Proteomes" id="UP000433788">
    <property type="component" value="Unassembled WGS sequence"/>
</dbReference>
<keyword evidence="3" id="KW-1185">Reference proteome</keyword>
<protein>
    <submittedName>
        <fullName evidence="2">Twin transmembrane helix small protein</fullName>
    </submittedName>
</protein>
<evidence type="ECO:0000313" key="3">
    <source>
        <dbReference type="Proteomes" id="UP000433788"/>
    </source>
</evidence>
<dbReference type="InterPro" id="IPR021313">
    <property type="entry name" value="DUF2909"/>
</dbReference>
<evidence type="ECO:0000313" key="2">
    <source>
        <dbReference type="EMBL" id="MRH78045.1"/>
    </source>
</evidence>
<dbReference type="AlphaFoldDB" id="A0A6N7QNE6"/>
<reference evidence="2 3" key="1">
    <citation type="submission" date="2019-11" db="EMBL/GenBank/DDBJ databases">
        <authorList>
            <person name="Zhang X.Y."/>
        </authorList>
    </citation>
    <scope>NUCLEOTIDE SEQUENCE [LARGE SCALE GENOMIC DNA]</scope>
    <source>
        <strain evidence="2 3">C176</strain>
    </source>
</reference>
<feature type="transmembrane region" description="Helical" evidence="1">
    <location>
        <begin position="40"/>
        <end position="64"/>
    </location>
</feature>
<dbReference type="EMBL" id="WJPP01000002">
    <property type="protein sequence ID" value="MRH78045.1"/>
    <property type="molecule type" value="Genomic_DNA"/>
</dbReference>
<gene>
    <name evidence="2" type="ORF">GH984_04935</name>
</gene>
<proteinExistence type="predicted"/>
<keyword evidence="1 2" id="KW-0812">Transmembrane</keyword>
<dbReference type="NCBIfam" id="NF033233">
    <property type="entry name" value="twin_helix"/>
    <property type="match status" value="1"/>
</dbReference>
<dbReference type="RefSeq" id="WP_153719084.1">
    <property type="nucleotide sequence ID" value="NZ_WJPP01000002.1"/>
</dbReference>
<keyword evidence="1" id="KW-1133">Transmembrane helix</keyword>
<feature type="transmembrane region" description="Helical" evidence="1">
    <location>
        <begin position="6"/>
        <end position="28"/>
    </location>
</feature>
<name>A0A6N7QNE6_9GAMM</name>